<reference evidence="2" key="1">
    <citation type="journal article" date="2019" name="Int. J. Syst. Evol. Microbiol.">
        <title>The Global Catalogue of Microorganisms (GCM) 10K type strain sequencing project: providing services to taxonomists for standard genome sequencing and annotation.</title>
        <authorList>
            <consortium name="The Broad Institute Genomics Platform"/>
            <consortium name="The Broad Institute Genome Sequencing Center for Infectious Disease"/>
            <person name="Wu L."/>
            <person name="Ma J."/>
        </authorList>
    </citation>
    <scope>NUCLEOTIDE SEQUENCE [LARGE SCALE GENOMIC DNA]</scope>
    <source>
        <strain evidence="2">YJ-61-S</strain>
    </source>
</reference>
<evidence type="ECO:0000313" key="1">
    <source>
        <dbReference type="EMBL" id="MFC4634246.1"/>
    </source>
</evidence>
<gene>
    <name evidence="1" type="ORF">ACFO3O_10030</name>
</gene>
<dbReference type="EMBL" id="JBHSFV010000005">
    <property type="protein sequence ID" value="MFC4634246.1"/>
    <property type="molecule type" value="Genomic_DNA"/>
</dbReference>
<evidence type="ECO:0000313" key="2">
    <source>
        <dbReference type="Proteomes" id="UP001596043"/>
    </source>
</evidence>
<organism evidence="1 2">
    <name type="scientific">Dokdonia ponticola</name>
    <dbReference type="NCBI Taxonomy" id="2041041"/>
    <lineage>
        <taxon>Bacteria</taxon>
        <taxon>Pseudomonadati</taxon>
        <taxon>Bacteroidota</taxon>
        <taxon>Flavobacteriia</taxon>
        <taxon>Flavobacteriales</taxon>
        <taxon>Flavobacteriaceae</taxon>
        <taxon>Dokdonia</taxon>
    </lineage>
</organism>
<sequence>MEYELNRLNSEWVSVNALRELLKIATHGDIGKSTYDEALDLGGEIYPELLGEEVSLIRRERQSGITKEYKQKAKLLTIREGSESTAIELVKQDITDFESLIELEGKKGNEQLVKRLNSLYIAKEELEPSKHSENQLIFRDAYNVDRKLLELSMGKGSKTFQLPGDKNIKIRVLHPDKPEHITGADLIYEYHDRENDRVSLVFIQYKIWEKRKLYLSDERLKKQLDRLKSFTCSRGLCECNDSKEFYRFPFCTSFLRPTDALQNADQKLISTGEHLPICQIDKVKTTGPKGGEFLEYKNIRNVSLSSIHFEELFNTGKIGSKSMTFDELSEFYKSSKIIDSNETVIIYARESY</sequence>
<accession>A0ABV9HY34</accession>
<dbReference type="RefSeq" id="WP_379978471.1">
    <property type="nucleotide sequence ID" value="NZ_JBHSFV010000005.1"/>
</dbReference>
<keyword evidence="2" id="KW-1185">Reference proteome</keyword>
<protein>
    <submittedName>
        <fullName evidence="1">Uncharacterized protein</fullName>
    </submittedName>
</protein>
<name>A0ABV9HY34_9FLAO</name>
<dbReference type="Proteomes" id="UP001596043">
    <property type="component" value="Unassembled WGS sequence"/>
</dbReference>
<comment type="caution">
    <text evidence="1">The sequence shown here is derived from an EMBL/GenBank/DDBJ whole genome shotgun (WGS) entry which is preliminary data.</text>
</comment>
<proteinExistence type="predicted"/>